<protein>
    <submittedName>
        <fullName evidence="1">Uncharacterized protein</fullName>
    </submittedName>
</protein>
<dbReference type="Proteomes" id="UP001150942">
    <property type="component" value="Unassembled WGS sequence"/>
</dbReference>
<dbReference type="AlphaFoldDB" id="A0A9W9J8A1"/>
<dbReference type="EMBL" id="JAPQKQ010000006">
    <property type="protein sequence ID" value="KAJ5192359.1"/>
    <property type="molecule type" value="Genomic_DNA"/>
</dbReference>
<evidence type="ECO:0000313" key="1">
    <source>
        <dbReference type="EMBL" id="KAJ5192359.1"/>
    </source>
</evidence>
<reference evidence="1" key="1">
    <citation type="submission" date="2022-11" db="EMBL/GenBank/DDBJ databases">
        <authorList>
            <person name="Petersen C."/>
        </authorList>
    </citation>
    <scope>NUCLEOTIDE SEQUENCE</scope>
    <source>
        <strain evidence="1">IBT 20477</strain>
    </source>
</reference>
<evidence type="ECO:0000313" key="2">
    <source>
        <dbReference type="Proteomes" id="UP001150942"/>
    </source>
</evidence>
<sequence>MADSHPIGEAGDDDRSTQLRIRAIQRGQALTRILRELREIHRYYDFIARNPSHFTGAYGIG</sequence>
<comment type="caution">
    <text evidence="1">The sequence shown here is derived from an EMBL/GenBank/DDBJ whole genome shotgun (WGS) entry which is preliminary data.</text>
</comment>
<proteinExistence type="predicted"/>
<gene>
    <name evidence="1" type="ORF">N7449_008501</name>
</gene>
<reference evidence="1" key="2">
    <citation type="journal article" date="2023" name="IMA Fungus">
        <title>Comparative genomic study of the Penicillium genus elucidates a diverse pangenome and 15 lateral gene transfer events.</title>
        <authorList>
            <person name="Petersen C."/>
            <person name="Sorensen T."/>
            <person name="Nielsen M.R."/>
            <person name="Sondergaard T.E."/>
            <person name="Sorensen J.L."/>
            <person name="Fitzpatrick D.A."/>
            <person name="Frisvad J.C."/>
            <person name="Nielsen K.L."/>
        </authorList>
    </citation>
    <scope>NUCLEOTIDE SEQUENCE</scope>
    <source>
        <strain evidence="1">IBT 20477</strain>
    </source>
</reference>
<name>A0A9W9J8A1_9EURO</name>
<keyword evidence="2" id="KW-1185">Reference proteome</keyword>
<accession>A0A9W9J8A1</accession>
<organism evidence="1 2">
    <name type="scientific">Penicillium cf. viridicatum</name>
    <dbReference type="NCBI Taxonomy" id="2972119"/>
    <lineage>
        <taxon>Eukaryota</taxon>
        <taxon>Fungi</taxon>
        <taxon>Dikarya</taxon>
        <taxon>Ascomycota</taxon>
        <taxon>Pezizomycotina</taxon>
        <taxon>Eurotiomycetes</taxon>
        <taxon>Eurotiomycetidae</taxon>
        <taxon>Eurotiales</taxon>
        <taxon>Aspergillaceae</taxon>
        <taxon>Penicillium</taxon>
    </lineage>
</organism>